<dbReference type="Proteomes" id="UP001501729">
    <property type="component" value="Unassembled WGS sequence"/>
</dbReference>
<sequence length="151" mass="17271">MRFEVTREEADESEIPDQLATKGESQTPDDAEITRRFDFNAGLFGGMSTINGKEFDPYRIDANPRLGETEIWELSGDPAHPIHLHLVHFKVLSRDGDPPGPYDAGWKDTIFLEGGTVRVLARFGPYRGKYVFHCHNLEHEDMMMMSNFEVR</sequence>
<dbReference type="RefSeq" id="WP_227777382.1">
    <property type="nucleotide sequence ID" value="NZ_BAABKX010000009.1"/>
</dbReference>
<comment type="caution">
    <text evidence="3">The sequence shown here is derived from an EMBL/GenBank/DDBJ whole genome shotgun (WGS) entry which is preliminary data.</text>
</comment>
<dbReference type="InterPro" id="IPR008972">
    <property type="entry name" value="Cupredoxin"/>
</dbReference>
<feature type="region of interest" description="Disordered" evidence="1">
    <location>
        <begin position="1"/>
        <end position="29"/>
    </location>
</feature>
<dbReference type="Pfam" id="PF07731">
    <property type="entry name" value="Cu-oxidase_2"/>
    <property type="match status" value="1"/>
</dbReference>
<keyword evidence="4" id="KW-1185">Reference proteome</keyword>
<gene>
    <name evidence="3" type="ORF">GCM10025751_27130</name>
</gene>
<evidence type="ECO:0000313" key="3">
    <source>
        <dbReference type="EMBL" id="GAA5051711.1"/>
    </source>
</evidence>
<dbReference type="Gene3D" id="2.60.40.420">
    <property type="entry name" value="Cupredoxins - blue copper proteins"/>
    <property type="match status" value="1"/>
</dbReference>
<dbReference type="SUPFAM" id="SSF49503">
    <property type="entry name" value="Cupredoxins"/>
    <property type="match status" value="1"/>
</dbReference>
<dbReference type="AlphaFoldDB" id="A0AAV3UIE2"/>
<dbReference type="GO" id="GO:0016491">
    <property type="term" value="F:oxidoreductase activity"/>
    <property type="evidence" value="ECO:0007669"/>
    <property type="project" value="InterPro"/>
</dbReference>
<evidence type="ECO:0000259" key="2">
    <source>
        <dbReference type="Pfam" id="PF07731"/>
    </source>
</evidence>
<dbReference type="GeneID" id="68615499"/>
<proteinExistence type="predicted"/>
<reference evidence="3 4" key="1">
    <citation type="journal article" date="2019" name="Int. J. Syst. Evol. Microbiol.">
        <title>The Global Catalogue of Microorganisms (GCM) 10K type strain sequencing project: providing services to taxonomists for standard genome sequencing and annotation.</title>
        <authorList>
            <consortium name="The Broad Institute Genomics Platform"/>
            <consortium name="The Broad Institute Genome Sequencing Center for Infectious Disease"/>
            <person name="Wu L."/>
            <person name="Ma J."/>
        </authorList>
    </citation>
    <scope>NUCLEOTIDE SEQUENCE [LARGE SCALE GENOMIC DNA]</scope>
    <source>
        <strain evidence="3 4">JCM 17504</strain>
    </source>
</reference>
<evidence type="ECO:0000313" key="4">
    <source>
        <dbReference type="Proteomes" id="UP001501729"/>
    </source>
</evidence>
<evidence type="ECO:0000256" key="1">
    <source>
        <dbReference type="SAM" id="MobiDB-lite"/>
    </source>
</evidence>
<dbReference type="EMBL" id="BAABKX010000009">
    <property type="protein sequence ID" value="GAA5051711.1"/>
    <property type="molecule type" value="Genomic_DNA"/>
</dbReference>
<dbReference type="PANTHER" id="PTHR48267:SF1">
    <property type="entry name" value="BILIRUBIN OXIDASE"/>
    <property type="match status" value="1"/>
</dbReference>
<name>A0AAV3UIE2_9EURY</name>
<organism evidence="3 4">
    <name type="scientific">Haladaptatus pallidirubidus</name>
    <dbReference type="NCBI Taxonomy" id="1008152"/>
    <lineage>
        <taxon>Archaea</taxon>
        <taxon>Methanobacteriati</taxon>
        <taxon>Methanobacteriota</taxon>
        <taxon>Stenosarchaea group</taxon>
        <taxon>Halobacteria</taxon>
        <taxon>Halobacteriales</taxon>
        <taxon>Haladaptataceae</taxon>
        <taxon>Haladaptatus</taxon>
    </lineage>
</organism>
<feature type="domain" description="Plastocyanin-like" evidence="2">
    <location>
        <begin position="41"/>
        <end position="151"/>
    </location>
</feature>
<dbReference type="PANTHER" id="PTHR48267">
    <property type="entry name" value="CUPREDOXIN SUPERFAMILY PROTEIN"/>
    <property type="match status" value="1"/>
</dbReference>
<protein>
    <recommendedName>
        <fullName evidence="2">Plastocyanin-like domain-containing protein</fullName>
    </recommendedName>
</protein>
<dbReference type="InterPro" id="IPR011706">
    <property type="entry name" value="Cu-oxidase_C"/>
</dbReference>
<dbReference type="GO" id="GO:0005507">
    <property type="term" value="F:copper ion binding"/>
    <property type="evidence" value="ECO:0007669"/>
    <property type="project" value="InterPro"/>
</dbReference>
<dbReference type="InterPro" id="IPR045087">
    <property type="entry name" value="Cu-oxidase_fam"/>
</dbReference>
<accession>A0AAV3UIE2</accession>